<feature type="active site" evidence="6">
    <location>
        <position position="138"/>
    </location>
</feature>
<dbReference type="AlphaFoldDB" id="A0AAE1ZAQ3"/>
<keyword evidence="7" id="KW-1133">Transmembrane helix</keyword>
<evidence type="ECO:0000259" key="8">
    <source>
        <dbReference type="Pfam" id="PF12697"/>
    </source>
</evidence>
<dbReference type="Pfam" id="PF12697">
    <property type="entry name" value="Abhydrolase_6"/>
    <property type="match status" value="1"/>
</dbReference>
<proteinExistence type="inferred from homology"/>
<dbReference type="InterPro" id="IPR029058">
    <property type="entry name" value="AB_hydrolase_fold"/>
</dbReference>
<dbReference type="EMBL" id="JALJAT010000004">
    <property type="protein sequence ID" value="KAK4470278.1"/>
    <property type="molecule type" value="Genomic_DNA"/>
</dbReference>
<dbReference type="GO" id="GO:0051723">
    <property type="term" value="F:protein methylesterase activity"/>
    <property type="evidence" value="ECO:0007669"/>
    <property type="project" value="UniProtKB-EC"/>
</dbReference>
<comment type="similarity">
    <text evidence="1 5">Belongs to the AB hydrolase superfamily.</text>
</comment>
<evidence type="ECO:0000256" key="7">
    <source>
        <dbReference type="SAM" id="Phobius"/>
    </source>
</evidence>
<gene>
    <name evidence="9" type="ORF">MN116_005849</name>
</gene>
<dbReference type="EC" id="3.1.1.-" evidence="5"/>
<evidence type="ECO:0000256" key="5">
    <source>
        <dbReference type="PIRNR" id="PIRNR022950"/>
    </source>
</evidence>
<dbReference type="PANTHER" id="PTHR14189">
    <property type="entry name" value="PROTEIN PHOSPHATASE METHYLESTERASE-1 RELATED"/>
    <property type="match status" value="1"/>
</dbReference>
<protein>
    <recommendedName>
        <fullName evidence="5">Protein phosphatase methylesterase 1</fullName>
        <shortName evidence="5">PME-1</shortName>
        <ecNumber evidence="5">3.1.1.-</ecNumber>
    </recommendedName>
</protein>
<organism evidence="9 10">
    <name type="scientific">Schistosoma mekongi</name>
    <name type="common">Parasitic worm</name>
    <dbReference type="NCBI Taxonomy" id="38744"/>
    <lineage>
        <taxon>Eukaryota</taxon>
        <taxon>Metazoa</taxon>
        <taxon>Spiralia</taxon>
        <taxon>Lophotrochozoa</taxon>
        <taxon>Platyhelminthes</taxon>
        <taxon>Trematoda</taxon>
        <taxon>Digenea</taxon>
        <taxon>Strigeidida</taxon>
        <taxon>Schistosomatoidea</taxon>
        <taxon>Schistosomatidae</taxon>
        <taxon>Schistosoma</taxon>
    </lineage>
</organism>
<keyword evidence="7" id="KW-0812">Transmembrane</keyword>
<keyword evidence="3 5" id="KW-0378">Hydrolase</keyword>
<name>A0AAE1ZAQ3_SCHME</name>
<feature type="active site" evidence="6">
    <location>
        <position position="163"/>
    </location>
</feature>
<accession>A0AAE1ZAQ3</accession>
<reference evidence="9" key="1">
    <citation type="submission" date="2022-04" db="EMBL/GenBank/DDBJ databases">
        <authorList>
            <person name="Xu L."/>
            <person name="Lv Z."/>
        </authorList>
    </citation>
    <scope>NUCLEOTIDE SEQUENCE</scope>
    <source>
        <strain evidence="9">LV_2022a</strain>
    </source>
</reference>
<evidence type="ECO:0000256" key="3">
    <source>
        <dbReference type="ARBA" id="ARBA00022801"/>
    </source>
</evidence>
<feature type="domain" description="AB hydrolase-1" evidence="8">
    <location>
        <begin position="61"/>
        <end position="198"/>
    </location>
</feature>
<dbReference type="SUPFAM" id="SSF53474">
    <property type="entry name" value="alpha/beta-Hydrolases"/>
    <property type="match status" value="1"/>
</dbReference>
<dbReference type="InterPro" id="IPR000073">
    <property type="entry name" value="AB_hydrolase_1"/>
</dbReference>
<dbReference type="Gene3D" id="3.40.50.1820">
    <property type="entry name" value="alpha/beta hydrolase"/>
    <property type="match status" value="1"/>
</dbReference>
<feature type="active site" evidence="6">
    <location>
        <position position="376"/>
    </location>
</feature>
<dbReference type="PANTHER" id="PTHR14189:SF0">
    <property type="entry name" value="PROTEIN PHOSPHATASE METHYLESTERASE 1"/>
    <property type="match status" value="1"/>
</dbReference>
<sequence>MSSCHTILTSEGIYKDSQKSGRTDENYNPVKWNEYFNIRDDIELEGGTFRIYRRGVEGPLLFFLHGGGFSALTWAVLSTLITDQVKCQCLAVDMRGHGDTKCLNDNDLSVDTLSKDVIKIIFAMYPMEAPPIILVGHSMGGAVAVHVACKRTIPSLAGLVVIDVVEGSALSSLRGMTAFLRSRPQNFRSLPQAIEWSVRSLQIRNVNSARISFPGQLKRITTGQTATSELDDGIAVIPQNISSVSITAASDGRVSSVGRLSGQPLVEDSEMDDIKNPATDTSFIVSQSKLGTDHNSTTHSSSISCQSDRPQYTWRVDLIKTEPFWQEWFSGLSKLFLSIPEPKLLLLADVDRLDKDLMIGQMQGKFQVQLFPRTGHAVQEDAPDRVAECIARFLVRNRFTEARSDL</sequence>
<comment type="function">
    <text evidence="5">Demethylates proteins that have been reversibly carboxymethylated.</text>
</comment>
<keyword evidence="7" id="KW-0472">Membrane</keyword>
<dbReference type="InterPro" id="IPR016812">
    <property type="entry name" value="PPase_methylesterase_euk"/>
</dbReference>
<evidence type="ECO:0000256" key="4">
    <source>
        <dbReference type="ARBA" id="ARBA00049203"/>
    </source>
</evidence>
<keyword evidence="2 5" id="KW-0719">Serine esterase</keyword>
<evidence type="ECO:0000256" key="6">
    <source>
        <dbReference type="PIRSR" id="PIRSR022950-1"/>
    </source>
</evidence>
<evidence type="ECO:0000256" key="1">
    <source>
        <dbReference type="ARBA" id="ARBA00008645"/>
    </source>
</evidence>
<evidence type="ECO:0000256" key="2">
    <source>
        <dbReference type="ARBA" id="ARBA00022487"/>
    </source>
</evidence>
<feature type="transmembrane region" description="Helical" evidence="7">
    <location>
        <begin position="60"/>
        <end position="81"/>
    </location>
</feature>
<keyword evidence="10" id="KW-1185">Reference proteome</keyword>
<reference evidence="9" key="2">
    <citation type="journal article" date="2023" name="Infect Dis Poverty">
        <title>Chromosome-scale genome of the human blood fluke Schistosoma mekongi and its implications for public health.</title>
        <authorList>
            <person name="Zhou M."/>
            <person name="Xu L."/>
            <person name="Xu D."/>
            <person name="Chen W."/>
            <person name="Khan J."/>
            <person name="Hu Y."/>
            <person name="Huang H."/>
            <person name="Wei H."/>
            <person name="Zhang Y."/>
            <person name="Chusongsang P."/>
            <person name="Tanasarnprasert K."/>
            <person name="Hu X."/>
            <person name="Limpanont Y."/>
            <person name="Lv Z."/>
        </authorList>
    </citation>
    <scope>NUCLEOTIDE SEQUENCE</scope>
    <source>
        <strain evidence="9">LV_2022a</strain>
    </source>
</reference>
<evidence type="ECO:0000313" key="10">
    <source>
        <dbReference type="Proteomes" id="UP001292079"/>
    </source>
</evidence>
<dbReference type="Proteomes" id="UP001292079">
    <property type="component" value="Unassembled WGS sequence"/>
</dbReference>
<comment type="caution">
    <text evidence="9">The sequence shown here is derived from an EMBL/GenBank/DDBJ whole genome shotgun (WGS) entry which is preliminary data.</text>
</comment>
<evidence type="ECO:0000313" key="9">
    <source>
        <dbReference type="EMBL" id="KAK4470278.1"/>
    </source>
</evidence>
<comment type="catalytic activity">
    <reaction evidence="4">
        <text>[phosphatase 2A protein]-C-terminal L-leucine methyl ester + H2O = [phosphatase 2A protein]-C-terminal L-leucine + methanol + H(+)</text>
        <dbReference type="Rhea" id="RHEA:48548"/>
        <dbReference type="Rhea" id="RHEA-COMP:12134"/>
        <dbReference type="Rhea" id="RHEA-COMP:12135"/>
        <dbReference type="ChEBI" id="CHEBI:15377"/>
        <dbReference type="ChEBI" id="CHEBI:15378"/>
        <dbReference type="ChEBI" id="CHEBI:17790"/>
        <dbReference type="ChEBI" id="CHEBI:90516"/>
        <dbReference type="ChEBI" id="CHEBI:90517"/>
        <dbReference type="EC" id="3.1.1.89"/>
    </reaction>
</comment>
<dbReference type="PIRSF" id="PIRSF022950">
    <property type="entry name" value="PPase_methylesterase_euk"/>
    <property type="match status" value="1"/>
</dbReference>